<keyword evidence="2" id="KW-0547">Nucleotide-binding</keyword>
<dbReference type="InterPro" id="IPR001206">
    <property type="entry name" value="Diacylglycerol_kinase_cat_dom"/>
</dbReference>
<proteinExistence type="predicted"/>
<dbReference type="Proteomes" id="UP000036987">
    <property type="component" value="Unassembled WGS sequence"/>
</dbReference>
<reference evidence="8" key="1">
    <citation type="journal article" date="2016" name="Nature">
        <title>The genome of the seagrass Zostera marina reveals angiosperm adaptation to the sea.</title>
        <authorList>
            <person name="Olsen J.L."/>
            <person name="Rouze P."/>
            <person name="Verhelst B."/>
            <person name="Lin Y.-C."/>
            <person name="Bayer T."/>
            <person name="Collen J."/>
            <person name="Dattolo E."/>
            <person name="De Paoli E."/>
            <person name="Dittami S."/>
            <person name="Maumus F."/>
            <person name="Michel G."/>
            <person name="Kersting A."/>
            <person name="Lauritano C."/>
            <person name="Lohaus R."/>
            <person name="Toepel M."/>
            <person name="Tonon T."/>
            <person name="Vanneste K."/>
            <person name="Amirebrahimi M."/>
            <person name="Brakel J."/>
            <person name="Bostroem C."/>
            <person name="Chovatia M."/>
            <person name="Grimwood J."/>
            <person name="Jenkins J.W."/>
            <person name="Jueterbock A."/>
            <person name="Mraz A."/>
            <person name="Stam W.T."/>
            <person name="Tice H."/>
            <person name="Bornberg-Bauer E."/>
            <person name="Green P.J."/>
            <person name="Pearson G.A."/>
            <person name="Procaccini G."/>
            <person name="Duarte C.M."/>
            <person name="Schmutz J."/>
            <person name="Reusch T.B.H."/>
            <person name="Van de Peer Y."/>
        </authorList>
    </citation>
    <scope>NUCLEOTIDE SEQUENCE [LARGE SCALE GENOMIC DNA]</scope>
    <source>
        <strain evidence="8">cv. Finnish</strain>
    </source>
</reference>
<dbReference type="InterPro" id="IPR016064">
    <property type="entry name" value="NAD/diacylglycerol_kinase_sf"/>
</dbReference>
<evidence type="ECO:0000256" key="5">
    <source>
        <dbReference type="SAM" id="MobiDB-lite"/>
    </source>
</evidence>
<dbReference type="PANTHER" id="PTHR12358">
    <property type="entry name" value="SPHINGOSINE KINASE"/>
    <property type="match status" value="1"/>
</dbReference>
<evidence type="ECO:0000313" key="8">
    <source>
        <dbReference type="Proteomes" id="UP000036987"/>
    </source>
</evidence>
<dbReference type="Gene3D" id="2.60.200.40">
    <property type="match status" value="1"/>
</dbReference>
<keyword evidence="4" id="KW-0067">ATP-binding</keyword>
<feature type="domain" description="DAGKc" evidence="6">
    <location>
        <begin position="228"/>
        <end position="367"/>
    </location>
</feature>
<dbReference type="Pfam" id="PF00781">
    <property type="entry name" value="DAGK_cat"/>
    <property type="match status" value="1"/>
</dbReference>
<feature type="compositionally biased region" description="Polar residues" evidence="5">
    <location>
        <begin position="551"/>
        <end position="567"/>
    </location>
</feature>
<name>A0A0K9Q3H4_ZOSMR</name>
<feature type="compositionally biased region" description="Polar residues" evidence="5">
    <location>
        <begin position="528"/>
        <end position="538"/>
    </location>
</feature>
<feature type="compositionally biased region" description="Polar residues" evidence="5">
    <location>
        <begin position="465"/>
        <end position="478"/>
    </location>
</feature>
<evidence type="ECO:0000256" key="3">
    <source>
        <dbReference type="ARBA" id="ARBA00022777"/>
    </source>
</evidence>
<dbReference type="EMBL" id="LFYR01000113">
    <property type="protein sequence ID" value="KMZ75821.1"/>
    <property type="molecule type" value="Genomic_DNA"/>
</dbReference>
<gene>
    <name evidence="7" type="ORF">ZOSMA_10G00890</name>
</gene>
<dbReference type="GO" id="GO:0005524">
    <property type="term" value="F:ATP binding"/>
    <property type="evidence" value="ECO:0007669"/>
    <property type="project" value="UniProtKB-KW"/>
</dbReference>
<dbReference type="AlphaFoldDB" id="A0A0K9Q3H4"/>
<dbReference type="PANTHER" id="PTHR12358:SF111">
    <property type="entry name" value="CERAMIDE KINASE, ISOFORM A"/>
    <property type="match status" value="1"/>
</dbReference>
<keyword evidence="1" id="KW-0808">Transferase</keyword>
<dbReference type="PROSITE" id="PS50146">
    <property type="entry name" value="DAGK"/>
    <property type="match status" value="1"/>
</dbReference>
<keyword evidence="8" id="KW-1185">Reference proteome</keyword>
<keyword evidence="3 7" id="KW-0418">Kinase</keyword>
<feature type="region of interest" description="Disordered" evidence="5">
    <location>
        <begin position="25"/>
        <end position="56"/>
    </location>
</feature>
<dbReference type="Gene3D" id="3.40.50.10330">
    <property type="entry name" value="Probable inorganic polyphosphate/atp-NAD kinase, domain 1"/>
    <property type="match status" value="1"/>
</dbReference>
<dbReference type="InterPro" id="IPR045540">
    <property type="entry name" value="YegS/DAGK_C"/>
</dbReference>
<dbReference type="GO" id="GO:0016020">
    <property type="term" value="C:membrane"/>
    <property type="evidence" value="ECO:0007669"/>
    <property type="project" value="GOC"/>
</dbReference>
<dbReference type="GO" id="GO:0006672">
    <property type="term" value="P:ceramide metabolic process"/>
    <property type="evidence" value="ECO:0000318"/>
    <property type="project" value="GO_Central"/>
</dbReference>
<evidence type="ECO:0000256" key="2">
    <source>
        <dbReference type="ARBA" id="ARBA00022741"/>
    </source>
</evidence>
<dbReference type="GO" id="GO:0001729">
    <property type="term" value="F:ceramide kinase activity"/>
    <property type="evidence" value="ECO:0000318"/>
    <property type="project" value="GO_Central"/>
</dbReference>
<dbReference type="OMA" id="NTEGMPR"/>
<comment type="caution">
    <text evidence="7">The sequence shown here is derived from an EMBL/GenBank/DDBJ whole genome shotgun (WGS) entry which is preliminary data.</text>
</comment>
<evidence type="ECO:0000313" key="7">
    <source>
        <dbReference type="EMBL" id="KMZ75821.1"/>
    </source>
</evidence>
<dbReference type="SUPFAM" id="SSF111331">
    <property type="entry name" value="NAD kinase/diacylglycerol kinase-like"/>
    <property type="match status" value="1"/>
</dbReference>
<organism evidence="7 8">
    <name type="scientific">Zostera marina</name>
    <name type="common">Eelgrass</name>
    <dbReference type="NCBI Taxonomy" id="29655"/>
    <lineage>
        <taxon>Eukaryota</taxon>
        <taxon>Viridiplantae</taxon>
        <taxon>Streptophyta</taxon>
        <taxon>Embryophyta</taxon>
        <taxon>Tracheophyta</taxon>
        <taxon>Spermatophyta</taxon>
        <taxon>Magnoliopsida</taxon>
        <taxon>Liliopsida</taxon>
        <taxon>Zosteraceae</taxon>
        <taxon>Zostera</taxon>
    </lineage>
</organism>
<sequence>MQTSTNLSQKISSLRVPCKKFLPHMGSRTTQIATGQQTSPKLFLKKKGKSKSSKKRNVIITAEETDKATVLEQRIDIGDEKSNLLGYEVYSGKLVLDKRSTSSDGQTSAEAVKQDGVDARLSSKAMVWGSHMLRLADIISITYNTGMRYFTVQSYPIMKRSCGLSCVLKPQRVRKDFRFLASTPEEAIRWVTGFSDHHCFVNCLPHPMKQGTDEIFIDPFFEHYIKSKTPPRVIVILNPRSGHGRSSKVFYEKVEPIFKLAGFQMEVVKTTSAGHAKNLASTVDFSSCPDGIICVGGDGIVNEVLNGLLARNDQREGISIPIGVIPAGSDNSLVWTILGIKDPISAAITIVKGGLTPTDVFAVEWIQTGIIHFGTTVTYFGFVSDVLELSEKYQKRFGPLRYFVAGFLKFLCLPKYTFELEYLPMSNEISDSEGRGLGDNDKTDMSEFYTDIMIRSRREGIHRTNSLSSIDSMMTPNRTPGGDQESGSTLASSEPSEFVRCLDPKSKRLSMGRNNLTDEPEEVIHPQSHISATPNWPRTRSRSRKDKEWNGLTTANESRSSWAATNSNDREDISSTISDPGPYWDTEPKWDVEPRWIAEQNWDAENHIELPGPPSVDIELGLKKEIAPKIEEKWIVKKGPLLGILLCNHACKTVQSTQIVAPNSEHDDGYLTLILVHGTGRLRLARFFLRLQCGGHLSLPFVEYVKVKAVKVKPGKICHHGCGIDGELISLNGQVICSVLPEQCRLIGHPATENHI</sequence>
<evidence type="ECO:0000259" key="6">
    <source>
        <dbReference type="PROSITE" id="PS50146"/>
    </source>
</evidence>
<dbReference type="STRING" id="29655.A0A0K9Q3H4"/>
<accession>A0A0K9Q3H4</accession>
<feature type="compositionally biased region" description="Polar residues" evidence="5">
    <location>
        <begin position="485"/>
        <end position="495"/>
    </location>
</feature>
<evidence type="ECO:0000256" key="1">
    <source>
        <dbReference type="ARBA" id="ARBA00022679"/>
    </source>
</evidence>
<dbReference type="SMART" id="SM00046">
    <property type="entry name" value="DAGKc"/>
    <property type="match status" value="1"/>
</dbReference>
<dbReference type="OrthoDB" id="3853857at2759"/>
<feature type="region of interest" description="Disordered" evidence="5">
    <location>
        <begin position="465"/>
        <end position="585"/>
    </location>
</feature>
<dbReference type="Pfam" id="PF19279">
    <property type="entry name" value="YegS_C"/>
    <property type="match status" value="1"/>
</dbReference>
<evidence type="ECO:0000256" key="4">
    <source>
        <dbReference type="ARBA" id="ARBA00022840"/>
    </source>
</evidence>
<dbReference type="InterPro" id="IPR017438">
    <property type="entry name" value="ATP-NAD_kinase_N"/>
</dbReference>
<dbReference type="InterPro" id="IPR050187">
    <property type="entry name" value="Lipid_Phosphate_FormReg"/>
</dbReference>
<feature type="compositionally biased region" description="Polar residues" evidence="5">
    <location>
        <begin position="27"/>
        <end position="40"/>
    </location>
</feature>
<protein>
    <submittedName>
        <fullName evidence="7">Long Chain Base Kinase</fullName>
    </submittedName>
</protein>
<feature type="compositionally biased region" description="Basic residues" evidence="5">
    <location>
        <begin position="43"/>
        <end position="56"/>
    </location>
</feature>